<dbReference type="EMBL" id="JARAKH010000028">
    <property type="protein sequence ID" value="KAK8388918.1"/>
    <property type="molecule type" value="Genomic_DNA"/>
</dbReference>
<keyword evidence="1" id="KW-1133">Transmembrane helix</keyword>
<reference evidence="2 3" key="1">
    <citation type="submission" date="2023-03" db="EMBL/GenBank/DDBJ databases">
        <title>High-quality genome of Scylla paramamosain provides insights in environmental adaptation.</title>
        <authorList>
            <person name="Zhang L."/>
        </authorList>
    </citation>
    <scope>NUCLEOTIDE SEQUENCE [LARGE SCALE GENOMIC DNA]</scope>
    <source>
        <strain evidence="2">LZ_2023a</strain>
        <tissue evidence="2">Muscle</tissue>
    </source>
</reference>
<evidence type="ECO:0000256" key="1">
    <source>
        <dbReference type="SAM" id="Phobius"/>
    </source>
</evidence>
<evidence type="ECO:0000313" key="2">
    <source>
        <dbReference type="EMBL" id="KAK8388919.1"/>
    </source>
</evidence>
<comment type="caution">
    <text evidence="2">The sequence shown here is derived from an EMBL/GenBank/DDBJ whole genome shotgun (WGS) entry which is preliminary data.</text>
</comment>
<protein>
    <submittedName>
        <fullName evidence="2">Uncharacterized protein</fullName>
    </submittedName>
</protein>
<keyword evidence="3" id="KW-1185">Reference proteome</keyword>
<dbReference type="Proteomes" id="UP001487740">
    <property type="component" value="Unassembled WGS sequence"/>
</dbReference>
<gene>
    <name evidence="2" type="ORF">O3P69_020704</name>
</gene>
<dbReference type="AlphaFoldDB" id="A0AAW0TMH9"/>
<keyword evidence="1" id="KW-0812">Transmembrane</keyword>
<sequence>MENQLFTPNHKDWCAIGSTFVVSCILCIAGILLMVYRDVSTGVVFLFVGGTILVLSVCAFLGKFNSADKQPEDRPPSYRISWRRSFLRRIRQSNNLQEPALQVDVVPPATSNSSRGLPDHYYEFHLSASSLQADDRNALGFMPHTRQTRSLNNLIDPPSYEDVLTTMDETAKRKLKSELCLASSRF</sequence>
<evidence type="ECO:0000313" key="3">
    <source>
        <dbReference type="Proteomes" id="UP001487740"/>
    </source>
</evidence>
<organism evidence="2 3">
    <name type="scientific">Scylla paramamosain</name>
    <name type="common">Mud crab</name>
    <dbReference type="NCBI Taxonomy" id="85552"/>
    <lineage>
        <taxon>Eukaryota</taxon>
        <taxon>Metazoa</taxon>
        <taxon>Ecdysozoa</taxon>
        <taxon>Arthropoda</taxon>
        <taxon>Crustacea</taxon>
        <taxon>Multicrustacea</taxon>
        <taxon>Malacostraca</taxon>
        <taxon>Eumalacostraca</taxon>
        <taxon>Eucarida</taxon>
        <taxon>Decapoda</taxon>
        <taxon>Pleocyemata</taxon>
        <taxon>Brachyura</taxon>
        <taxon>Eubrachyura</taxon>
        <taxon>Portunoidea</taxon>
        <taxon>Portunidae</taxon>
        <taxon>Portuninae</taxon>
        <taxon>Scylla</taxon>
    </lineage>
</organism>
<dbReference type="EMBL" id="JARAKH010000028">
    <property type="protein sequence ID" value="KAK8388919.1"/>
    <property type="molecule type" value="Genomic_DNA"/>
</dbReference>
<proteinExistence type="predicted"/>
<keyword evidence="1" id="KW-0472">Membrane</keyword>
<name>A0AAW0TMH9_SCYPA</name>
<feature type="transmembrane region" description="Helical" evidence="1">
    <location>
        <begin position="42"/>
        <end position="62"/>
    </location>
</feature>
<feature type="transmembrane region" description="Helical" evidence="1">
    <location>
        <begin position="12"/>
        <end position="36"/>
    </location>
</feature>
<accession>A0AAW0TMH9</accession>